<dbReference type="EMBL" id="MN740407">
    <property type="protein sequence ID" value="QHU05101.1"/>
    <property type="molecule type" value="Genomic_DNA"/>
</dbReference>
<proteinExistence type="predicted"/>
<accession>A0A6C0JJ82</accession>
<dbReference type="AlphaFoldDB" id="A0A6C0JJ82"/>
<feature type="compositionally biased region" description="Acidic residues" evidence="1">
    <location>
        <begin position="41"/>
        <end position="50"/>
    </location>
</feature>
<protein>
    <submittedName>
        <fullName evidence="2">Uncharacterized protein</fullName>
    </submittedName>
</protein>
<evidence type="ECO:0000256" key="1">
    <source>
        <dbReference type="SAM" id="MobiDB-lite"/>
    </source>
</evidence>
<feature type="compositionally biased region" description="Basic residues" evidence="1">
    <location>
        <begin position="63"/>
        <end position="89"/>
    </location>
</feature>
<reference evidence="2" key="1">
    <citation type="journal article" date="2020" name="Nature">
        <title>Giant virus diversity and host interactions through global metagenomics.</title>
        <authorList>
            <person name="Schulz F."/>
            <person name="Roux S."/>
            <person name="Paez-Espino D."/>
            <person name="Jungbluth S."/>
            <person name="Walsh D.A."/>
            <person name="Denef V.J."/>
            <person name="McMahon K.D."/>
            <person name="Konstantinidis K.T."/>
            <person name="Eloe-Fadrosh E.A."/>
            <person name="Kyrpides N.C."/>
            <person name="Woyke T."/>
        </authorList>
    </citation>
    <scope>NUCLEOTIDE SEQUENCE</scope>
    <source>
        <strain evidence="2">GVMAG-M-3300027708-5</strain>
    </source>
</reference>
<sequence>MVKYNELKKGKTYKLGDINIGNFVRWDKENEVLVFTGSQYGEEDEENEIDENSKDDYVEIKTRKPKSKKTKSKKGGRKHNKKTRRNINV</sequence>
<feature type="region of interest" description="Disordered" evidence="1">
    <location>
        <begin position="37"/>
        <end position="89"/>
    </location>
</feature>
<organism evidence="2">
    <name type="scientific">viral metagenome</name>
    <dbReference type="NCBI Taxonomy" id="1070528"/>
    <lineage>
        <taxon>unclassified sequences</taxon>
        <taxon>metagenomes</taxon>
        <taxon>organismal metagenomes</taxon>
    </lineage>
</organism>
<name>A0A6C0JJ82_9ZZZZ</name>
<feature type="compositionally biased region" description="Basic and acidic residues" evidence="1">
    <location>
        <begin position="51"/>
        <end position="62"/>
    </location>
</feature>
<evidence type="ECO:0000313" key="2">
    <source>
        <dbReference type="EMBL" id="QHU05101.1"/>
    </source>
</evidence>